<comment type="caution">
    <text evidence="1">The sequence shown here is derived from an EMBL/GenBank/DDBJ whole genome shotgun (WGS) entry which is preliminary data.</text>
</comment>
<dbReference type="OrthoDB" id="2489756at2759"/>
<gene>
    <name evidence="1" type="ORF">C2G38_2256977</name>
</gene>
<dbReference type="AlphaFoldDB" id="A0A397TU56"/>
<dbReference type="EMBL" id="QKWP01006230">
    <property type="protein sequence ID" value="RIA99917.1"/>
    <property type="molecule type" value="Genomic_DNA"/>
</dbReference>
<organism evidence="1 2">
    <name type="scientific">Gigaspora rosea</name>
    <dbReference type="NCBI Taxonomy" id="44941"/>
    <lineage>
        <taxon>Eukaryota</taxon>
        <taxon>Fungi</taxon>
        <taxon>Fungi incertae sedis</taxon>
        <taxon>Mucoromycota</taxon>
        <taxon>Glomeromycotina</taxon>
        <taxon>Glomeromycetes</taxon>
        <taxon>Diversisporales</taxon>
        <taxon>Gigasporaceae</taxon>
        <taxon>Gigaspora</taxon>
    </lineage>
</organism>
<sequence length="260" mass="31171">MNPEIHEQKKFLRSITKDYIDLQESNQDNILERILSREELNIKLQKLLDQIKAQTQTLQGQFTLEEAYKNYEYSFLFKRARVIHETINNNKLTEVVVQRKYLLQIRKLVEFYITESNLLEYWLYSKKPSLKFEHKNPLRKEIEKFLVSKTDKEENWHFYDRVIKFHQELNTKTLLTLEGARNIQENDQATPIIFPNTGLTQATQNYLLQHHQQLYSEITTPRRNPRGYLQRIGTPIIIEAIGIENKNLLYKENNTTTREL</sequence>
<dbReference type="Proteomes" id="UP000266673">
    <property type="component" value="Unassembled WGS sequence"/>
</dbReference>
<keyword evidence="2" id="KW-1185">Reference proteome</keyword>
<reference evidence="1 2" key="1">
    <citation type="submission" date="2018-06" db="EMBL/GenBank/DDBJ databases">
        <title>Comparative genomics reveals the genomic features of Rhizophagus irregularis, R. cerebriforme, R. diaphanum and Gigaspora rosea, and their symbiotic lifestyle signature.</title>
        <authorList>
            <person name="Morin E."/>
            <person name="San Clemente H."/>
            <person name="Chen E.C.H."/>
            <person name="De La Providencia I."/>
            <person name="Hainaut M."/>
            <person name="Kuo A."/>
            <person name="Kohler A."/>
            <person name="Murat C."/>
            <person name="Tang N."/>
            <person name="Roy S."/>
            <person name="Loubradou J."/>
            <person name="Henrissat B."/>
            <person name="Grigoriev I.V."/>
            <person name="Corradi N."/>
            <person name="Roux C."/>
            <person name="Martin F.M."/>
        </authorList>
    </citation>
    <scope>NUCLEOTIDE SEQUENCE [LARGE SCALE GENOMIC DNA]</scope>
    <source>
        <strain evidence="1 2">DAOM 194757</strain>
    </source>
</reference>
<proteinExistence type="predicted"/>
<evidence type="ECO:0000313" key="2">
    <source>
        <dbReference type="Proteomes" id="UP000266673"/>
    </source>
</evidence>
<protein>
    <submittedName>
        <fullName evidence="1">Uncharacterized protein</fullName>
    </submittedName>
</protein>
<name>A0A397TU56_9GLOM</name>
<accession>A0A397TU56</accession>
<evidence type="ECO:0000313" key="1">
    <source>
        <dbReference type="EMBL" id="RIA99917.1"/>
    </source>
</evidence>